<comment type="similarity">
    <text evidence="4">Belongs to the type-I 3-dehydroquinase family.</text>
</comment>
<feature type="binding site" evidence="4">
    <location>
        <position position="215"/>
    </location>
    <ligand>
        <name>3-dehydroquinate</name>
        <dbReference type="ChEBI" id="CHEBI:32364"/>
    </ligand>
</feature>
<dbReference type="InterPro" id="IPR018508">
    <property type="entry name" value="3-dehydroquinate_DH_AS"/>
</dbReference>
<evidence type="ECO:0000256" key="2">
    <source>
        <dbReference type="ARBA" id="ARBA00023239"/>
    </source>
</evidence>
<organism evidence="5 6">
    <name type="scientific">Candidatus Nitrobium versatile</name>
    <dbReference type="NCBI Taxonomy" id="2884831"/>
    <lineage>
        <taxon>Bacteria</taxon>
        <taxon>Pseudomonadati</taxon>
        <taxon>Nitrospirota</taxon>
        <taxon>Nitrospiria</taxon>
        <taxon>Nitrospirales</taxon>
        <taxon>Nitrospiraceae</taxon>
        <taxon>Candidatus Nitrobium</taxon>
    </lineage>
</organism>
<keyword evidence="2 4" id="KW-0456">Lyase</keyword>
<comment type="catalytic activity">
    <reaction evidence="1 4">
        <text>3-dehydroquinate = 3-dehydroshikimate + H2O</text>
        <dbReference type="Rhea" id="RHEA:21096"/>
        <dbReference type="ChEBI" id="CHEBI:15377"/>
        <dbReference type="ChEBI" id="CHEBI:16630"/>
        <dbReference type="ChEBI" id="CHEBI:32364"/>
        <dbReference type="EC" id="4.2.1.10"/>
    </reaction>
</comment>
<accession>A0A953SI96</accession>
<dbReference type="InterPro" id="IPR013785">
    <property type="entry name" value="Aldolase_TIM"/>
</dbReference>
<feature type="active site" description="Schiff-base intermediate with substrate" evidence="4">
    <location>
        <position position="157"/>
    </location>
</feature>
<dbReference type="GO" id="GO:0003855">
    <property type="term" value="F:3-dehydroquinate dehydratase activity"/>
    <property type="evidence" value="ECO:0007669"/>
    <property type="project" value="UniProtKB-UniRule"/>
</dbReference>
<proteinExistence type="inferred from homology"/>
<dbReference type="CDD" id="cd00502">
    <property type="entry name" value="DHQase_I"/>
    <property type="match status" value="1"/>
</dbReference>
<dbReference type="PANTHER" id="PTHR43699:SF1">
    <property type="entry name" value="3-DEHYDROQUINATE DEHYDRATASE"/>
    <property type="match status" value="1"/>
</dbReference>
<keyword evidence="3 4" id="KW-0704">Schiff base</keyword>
<keyword evidence="4" id="KW-0028">Amino-acid biosynthesis</keyword>
<dbReference type="GO" id="GO:0009423">
    <property type="term" value="P:chorismate biosynthetic process"/>
    <property type="evidence" value="ECO:0007669"/>
    <property type="project" value="UniProtKB-UniRule"/>
</dbReference>
<dbReference type="InterPro" id="IPR001381">
    <property type="entry name" value="DHquinase_I"/>
</dbReference>
<dbReference type="NCBIfam" id="TIGR01093">
    <property type="entry name" value="aroD"/>
    <property type="match status" value="1"/>
</dbReference>
<dbReference type="AlphaFoldDB" id="A0A953SI96"/>
<name>A0A953SI96_9BACT</name>
<evidence type="ECO:0000313" key="6">
    <source>
        <dbReference type="Proteomes" id="UP000705867"/>
    </source>
</evidence>
<comment type="pathway">
    <text evidence="4">Metabolic intermediate biosynthesis; chorismate biosynthesis; chorismate from D-erythrose 4-phosphate and phosphoenolpyruvate: step 3/7.</text>
</comment>
<comment type="caution">
    <text evidence="5">The sequence shown here is derived from an EMBL/GenBank/DDBJ whole genome shotgun (WGS) entry which is preliminary data.</text>
</comment>
<evidence type="ECO:0000256" key="4">
    <source>
        <dbReference type="HAMAP-Rule" id="MF_00214"/>
    </source>
</evidence>
<reference evidence="5" key="1">
    <citation type="journal article" date="2021" name="bioRxiv">
        <title>Unraveling nitrogen, sulfur and carbon metabolic pathways and microbial community transcriptional responses to substrate deprivation and toxicity stresses in a bioreactor mimicking anoxic brackish coastal sediment conditions.</title>
        <authorList>
            <person name="Martins P.D."/>
            <person name="Echeveste M.J."/>
            <person name="Arshad A."/>
            <person name="Kurth J."/>
            <person name="Ouboter H."/>
            <person name="Jetten M.S.M."/>
            <person name="Welte C.U."/>
        </authorList>
    </citation>
    <scope>NUCLEOTIDE SEQUENCE</scope>
    <source>
        <strain evidence="5">MAG_39</strain>
    </source>
</reference>
<comment type="caution">
    <text evidence="4">Lacks conserved residue(s) required for the propagation of feature annotation.</text>
</comment>
<feature type="binding site" evidence="4">
    <location>
        <position position="74"/>
    </location>
    <ligand>
        <name>3-dehydroquinate</name>
        <dbReference type="ChEBI" id="CHEBI:32364"/>
    </ligand>
</feature>
<sequence length="237" mass="26401">MELYLCSIKLGEIPLVAGAVNDTDVLTVSPDLLHTADILELRVDMFDILTPEHVEEVFRTVRGRVNKPVIATIRDVAEGGQKEIPDRALLYRSVVPLSDAVDVEVRNADLMKEVKEWCVTHRKILIGSYHNFTATPDDSALDEIVVRGKEQGADIVKIAAMPGDREEVTRLLLYTLRNRDKMLITMSMGDIGLPSRIFGPLFGSLVTYGYIGKPSAPGQLSASELLYILRRLKLRQT</sequence>
<evidence type="ECO:0000256" key="1">
    <source>
        <dbReference type="ARBA" id="ARBA00001864"/>
    </source>
</evidence>
<feature type="binding site" evidence="4">
    <location>
        <begin position="40"/>
        <end position="42"/>
    </location>
    <ligand>
        <name>3-dehydroquinate</name>
        <dbReference type="ChEBI" id="CHEBI:32364"/>
    </ligand>
</feature>
<dbReference type="Gene3D" id="3.20.20.70">
    <property type="entry name" value="Aldolase class I"/>
    <property type="match status" value="1"/>
</dbReference>
<reference evidence="5" key="2">
    <citation type="submission" date="2021-08" db="EMBL/GenBank/DDBJ databases">
        <authorList>
            <person name="Dalcin Martins P."/>
        </authorList>
    </citation>
    <scope>NUCLEOTIDE SEQUENCE</scope>
    <source>
        <strain evidence="5">MAG_39</strain>
    </source>
</reference>
<dbReference type="HAMAP" id="MF_00214">
    <property type="entry name" value="AroD"/>
    <property type="match status" value="1"/>
</dbReference>
<feature type="binding site" evidence="4">
    <location>
        <position position="219"/>
    </location>
    <ligand>
        <name>3-dehydroquinate</name>
        <dbReference type="ChEBI" id="CHEBI:32364"/>
    </ligand>
</feature>
<dbReference type="GO" id="GO:0008652">
    <property type="term" value="P:amino acid biosynthetic process"/>
    <property type="evidence" value="ECO:0007669"/>
    <property type="project" value="UniProtKB-KW"/>
</dbReference>
<dbReference type="EC" id="4.2.1.10" evidence="4"/>
<dbReference type="GO" id="GO:0009073">
    <property type="term" value="P:aromatic amino acid family biosynthetic process"/>
    <property type="evidence" value="ECO:0007669"/>
    <property type="project" value="UniProtKB-KW"/>
</dbReference>
<dbReference type="GO" id="GO:0046279">
    <property type="term" value="P:3,4-dihydroxybenzoate biosynthetic process"/>
    <property type="evidence" value="ECO:0007669"/>
    <property type="project" value="UniProtKB-ARBA"/>
</dbReference>
<dbReference type="InterPro" id="IPR050146">
    <property type="entry name" value="Type-I_3-dehydroquinase"/>
</dbReference>
<comment type="subunit">
    <text evidence="4">Homodimer.</text>
</comment>
<protein>
    <recommendedName>
        <fullName evidence="4">3-dehydroquinate dehydratase</fullName>
        <shortName evidence="4">3-dehydroquinase</shortName>
        <ecNumber evidence="4">4.2.1.10</ecNumber>
    </recommendedName>
    <alternativeName>
        <fullName evidence="4">Type I DHQase</fullName>
    </alternativeName>
    <alternativeName>
        <fullName evidence="4">Type I dehydroquinase</fullName>
        <shortName evidence="4">DHQ1</shortName>
    </alternativeName>
</protein>
<feature type="binding site" evidence="4">
    <location>
        <position position="196"/>
    </location>
    <ligand>
        <name>3-dehydroquinate</name>
        <dbReference type="ChEBI" id="CHEBI:32364"/>
    </ligand>
</feature>
<dbReference type="Proteomes" id="UP000705867">
    <property type="component" value="Unassembled WGS sequence"/>
</dbReference>
<dbReference type="PROSITE" id="PS01028">
    <property type="entry name" value="DEHYDROQUINASE_I"/>
    <property type="match status" value="1"/>
</dbReference>
<feature type="active site" description="Proton donor/acceptor" evidence="4">
    <location>
        <position position="130"/>
    </location>
</feature>
<comment type="function">
    <text evidence="4">Involved in the third step of the chorismate pathway, which leads to the biosynthesis of aromatic amino acids. Catalyzes the cis-dehydration of 3-dehydroquinate (DHQ) and introduces the first double bond of the aromatic ring to yield 3-dehydroshikimate.</text>
</comment>
<dbReference type="Pfam" id="PF01487">
    <property type="entry name" value="DHquinase_I"/>
    <property type="match status" value="1"/>
</dbReference>
<dbReference type="SUPFAM" id="SSF51569">
    <property type="entry name" value="Aldolase"/>
    <property type="match status" value="1"/>
</dbReference>
<dbReference type="PANTHER" id="PTHR43699">
    <property type="entry name" value="3-DEHYDROQUINATE DEHYDRATASE"/>
    <property type="match status" value="1"/>
</dbReference>
<evidence type="ECO:0000256" key="3">
    <source>
        <dbReference type="ARBA" id="ARBA00023270"/>
    </source>
</evidence>
<dbReference type="EMBL" id="JAIOIV010000148">
    <property type="protein sequence ID" value="MBZ0158324.1"/>
    <property type="molecule type" value="Genomic_DNA"/>
</dbReference>
<gene>
    <name evidence="4 5" type="primary">aroD</name>
    <name evidence="5" type="ORF">K8I29_19175</name>
</gene>
<evidence type="ECO:0000313" key="5">
    <source>
        <dbReference type="EMBL" id="MBZ0158324.1"/>
    </source>
</evidence>
<keyword evidence="4" id="KW-0057">Aromatic amino acid biosynthesis</keyword>